<dbReference type="Pfam" id="PF08837">
    <property type="entry name" value="DUF1810"/>
    <property type="match status" value="1"/>
</dbReference>
<sequence>MTETDAHDARRGDPYALERFVEAQAPVYADVLAELHRGRKSSHWMWFVFPQITGLGGSPMAIRYAIASLAEARAYLDHPVLGTRLRECCEILLGLDGRTAEEIFCYPDVLKLRSSLTLFARASRLGDSVFDTLLAKYYDGKPDPQTLALIE</sequence>
<proteinExistence type="predicted"/>
<dbReference type="OrthoDB" id="9801870at2"/>
<dbReference type="InterPro" id="IPR014937">
    <property type="entry name" value="DUF1810"/>
</dbReference>
<dbReference type="RefSeq" id="WP_115669520.1">
    <property type="nucleotide sequence ID" value="NZ_UEYP01000002.1"/>
</dbReference>
<name>A0A376AFM2_9HYPH</name>
<dbReference type="InterPro" id="IPR036287">
    <property type="entry name" value="Rv1873-like_sf"/>
</dbReference>
<dbReference type="STRING" id="1336235.GCA_000518785_00434"/>
<reference evidence="2" key="1">
    <citation type="submission" date="2018-07" db="EMBL/GenBank/DDBJ databases">
        <authorList>
            <person name="Peiro R."/>
            <person name="Begona"/>
            <person name="Cbmso G."/>
            <person name="Lopez M."/>
            <person name="Gonzalez S."/>
        </authorList>
    </citation>
    <scope>NUCLEOTIDE SEQUENCE [LARGE SCALE GENOMIC DNA]</scope>
</reference>
<dbReference type="AlphaFoldDB" id="A0A376AFM2"/>
<accession>A0A376AFM2</accession>
<protein>
    <recommendedName>
        <fullName evidence="3">Calpastatin</fullName>
    </recommendedName>
</protein>
<dbReference type="Proteomes" id="UP000254764">
    <property type="component" value="Unassembled WGS sequence"/>
</dbReference>
<dbReference type="SUPFAM" id="SSF140736">
    <property type="entry name" value="Rv1873-like"/>
    <property type="match status" value="1"/>
</dbReference>
<dbReference type="Gene3D" id="1.25.40.380">
    <property type="entry name" value="Protein of unknown function DUF1810"/>
    <property type="match status" value="1"/>
</dbReference>
<evidence type="ECO:0000313" key="1">
    <source>
        <dbReference type="EMBL" id="SSC66534.1"/>
    </source>
</evidence>
<dbReference type="PIRSF" id="PIRSF008546">
    <property type="entry name" value="UCP008546"/>
    <property type="match status" value="1"/>
</dbReference>
<evidence type="ECO:0008006" key="3">
    <source>
        <dbReference type="Google" id="ProtNLM"/>
    </source>
</evidence>
<organism evidence="1 2">
    <name type="scientific">Ciceribacter selenitireducens ATCC BAA-1503</name>
    <dbReference type="NCBI Taxonomy" id="1336235"/>
    <lineage>
        <taxon>Bacteria</taxon>
        <taxon>Pseudomonadati</taxon>
        <taxon>Pseudomonadota</taxon>
        <taxon>Alphaproteobacteria</taxon>
        <taxon>Hyphomicrobiales</taxon>
        <taxon>Rhizobiaceae</taxon>
        <taxon>Ciceribacter</taxon>
    </lineage>
</organism>
<keyword evidence="2" id="KW-1185">Reference proteome</keyword>
<gene>
    <name evidence="1" type="ORF">RHIZ70_2242</name>
</gene>
<evidence type="ECO:0000313" key="2">
    <source>
        <dbReference type="Proteomes" id="UP000254764"/>
    </source>
</evidence>
<dbReference type="EMBL" id="UEYP01000002">
    <property type="protein sequence ID" value="SSC66534.1"/>
    <property type="molecule type" value="Genomic_DNA"/>
</dbReference>